<dbReference type="Pfam" id="PF13932">
    <property type="entry name" value="SAM_GIDA_C"/>
    <property type="match status" value="1"/>
</dbReference>
<dbReference type="EMBL" id="DVMN01000026">
    <property type="protein sequence ID" value="HIU20887.1"/>
    <property type="molecule type" value="Genomic_DNA"/>
</dbReference>
<evidence type="ECO:0000256" key="5">
    <source>
        <dbReference type="ARBA" id="ARBA00022630"/>
    </source>
</evidence>
<dbReference type="InterPro" id="IPR047001">
    <property type="entry name" value="MnmG_C_subdom"/>
</dbReference>
<evidence type="ECO:0000256" key="9">
    <source>
        <dbReference type="ARBA" id="ARBA00025948"/>
    </source>
</evidence>
<keyword evidence="8 11" id="KW-0520">NAD</keyword>
<keyword evidence="7 11" id="KW-0274">FAD</keyword>
<feature type="binding site" evidence="11">
    <location>
        <begin position="12"/>
        <end position="17"/>
    </location>
    <ligand>
        <name>FAD</name>
        <dbReference type="ChEBI" id="CHEBI:57692"/>
    </ligand>
</feature>
<comment type="subcellular location">
    <subcellularLocation>
        <location evidence="11">Cytoplasm</location>
    </subcellularLocation>
</comment>
<dbReference type="GO" id="GO:0005829">
    <property type="term" value="C:cytosol"/>
    <property type="evidence" value="ECO:0007669"/>
    <property type="project" value="TreeGrafter"/>
</dbReference>
<evidence type="ECO:0000259" key="12">
    <source>
        <dbReference type="SMART" id="SM01228"/>
    </source>
</evidence>
<dbReference type="InterPro" id="IPR026904">
    <property type="entry name" value="MnmG_C"/>
</dbReference>
<dbReference type="PRINTS" id="PR00411">
    <property type="entry name" value="PNDRDTASEI"/>
</dbReference>
<proteinExistence type="inferred from homology"/>
<dbReference type="PROSITE" id="PS01281">
    <property type="entry name" value="GIDA_2"/>
    <property type="match status" value="1"/>
</dbReference>
<comment type="caution">
    <text evidence="13">The sequence shown here is derived from an EMBL/GenBank/DDBJ whole genome shotgun (WGS) entry which is preliminary data.</text>
</comment>
<evidence type="ECO:0000256" key="7">
    <source>
        <dbReference type="ARBA" id="ARBA00022827"/>
    </source>
</evidence>
<sequence length="614" mass="67440">MDNGRFEIIVVGGGHAGVEAALACARKGHRTLMLCLDFGTVSMMACNPAIGGTAKGHLVREVDALGGEMALAADKSLVQIKMLNSAKGPAVFSLRGQQDKPLYQKVIMDALRAVPTLDLMEGECAEVLVSGGEVKGVRLADGTVFYADAVILATGVYLNGKVIIGEYTKSSGPSGHAPATLLTASLVRAGLPVRRFKTGTPARIYRDSIDYDEMEIQLGENTDRFSFMSEAGTFEEEPCWLTYTNARTHEIILNNIHRSPLYNGSIHGIGPRYCPSIEDKIMRFRDKERHQIFVEPEGLHSTEMYIQGMSSSLPHDVQEAMYRTIPGLTHCRFAKYAYAIEYDCIDPTSLLPTLESKAVKNLYLAGQLNGSSGYEEAAAQGLMAGLNASLRLEGKEPFVLARDEAYIGVLIDDLVTKGTNEPYRMMTARAEHRIKLRQDNADMRLTAKGYAAGLVTEERMRRTEKKRAEIDRVISCSSLPLPRAEAERTLAERGEPVPSKPLTLGDLARRPSVTAADVAKFLPFECSAEALSAAVVELKYEGYLKKQEQAVREQRRLEERALPADMDYFSVTALRLEARQKLDKIRPLNLGQASRISGVSPADIAVLIVWLGKH</sequence>
<evidence type="ECO:0000256" key="2">
    <source>
        <dbReference type="ARBA" id="ARBA00003717"/>
    </source>
</evidence>
<dbReference type="PANTHER" id="PTHR11806:SF0">
    <property type="entry name" value="PROTEIN MTO1 HOMOLOG, MITOCHONDRIAL"/>
    <property type="match status" value="1"/>
</dbReference>
<comment type="subunit">
    <text evidence="9 11">Homodimer. Heterotetramer of two MnmE and two MnmG subunits.</text>
</comment>
<dbReference type="InterPro" id="IPR002218">
    <property type="entry name" value="MnmG-rel"/>
</dbReference>
<gene>
    <name evidence="11 13" type="primary">mnmG</name>
    <name evidence="11" type="synonym">gidA</name>
    <name evidence="13" type="ORF">IAD51_01405</name>
</gene>
<accession>A0A9D1L2G0</accession>
<dbReference type="SMART" id="SM01228">
    <property type="entry name" value="GIDA_assoc_3"/>
    <property type="match status" value="1"/>
</dbReference>
<evidence type="ECO:0000313" key="14">
    <source>
        <dbReference type="Proteomes" id="UP000824088"/>
    </source>
</evidence>
<dbReference type="PANTHER" id="PTHR11806">
    <property type="entry name" value="GLUCOSE INHIBITED DIVISION PROTEIN A"/>
    <property type="match status" value="1"/>
</dbReference>
<dbReference type="InterPro" id="IPR040131">
    <property type="entry name" value="MnmG_N"/>
</dbReference>
<evidence type="ECO:0000256" key="4">
    <source>
        <dbReference type="ARBA" id="ARBA00020461"/>
    </source>
</evidence>
<keyword evidence="5 11" id="KW-0285">Flavoprotein</keyword>
<comment type="function">
    <text evidence="2 11">NAD-binding protein involved in the addition of a carboxymethylaminomethyl (cmnm) group at the wobble position (U34) of certain tRNAs, forming tRNA-cmnm(5)s(2)U34.</text>
</comment>
<dbReference type="SUPFAM" id="SSF51905">
    <property type="entry name" value="FAD/NAD(P)-binding domain"/>
    <property type="match status" value="1"/>
</dbReference>
<dbReference type="InterPro" id="IPR004416">
    <property type="entry name" value="MnmG"/>
</dbReference>
<dbReference type="InterPro" id="IPR044920">
    <property type="entry name" value="MnmG_C_subdom_sf"/>
</dbReference>
<dbReference type="Pfam" id="PF21680">
    <property type="entry name" value="GIDA_C_1st"/>
    <property type="match status" value="1"/>
</dbReference>
<dbReference type="GO" id="GO:0002098">
    <property type="term" value="P:tRNA wobble uridine modification"/>
    <property type="evidence" value="ECO:0007669"/>
    <property type="project" value="InterPro"/>
</dbReference>
<evidence type="ECO:0000256" key="10">
    <source>
        <dbReference type="ARBA" id="ARBA00031800"/>
    </source>
</evidence>
<dbReference type="FunFam" id="3.50.50.60:FF:000002">
    <property type="entry name" value="tRNA uridine 5-carboxymethylaminomethyl modification enzyme MnmG"/>
    <property type="match status" value="1"/>
</dbReference>
<feature type="binding site" evidence="11">
    <location>
        <begin position="270"/>
        <end position="284"/>
    </location>
    <ligand>
        <name>NAD(+)</name>
        <dbReference type="ChEBI" id="CHEBI:57540"/>
    </ligand>
</feature>
<dbReference type="GO" id="GO:0050660">
    <property type="term" value="F:flavin adenine dinucleotide binding"/>
    <property type="evidence" value="ECO:0007669"/>
    <property type="project" value="UniProtKB-UniRule"/>
</dbReference>
<evidence type="ECO:0000256" key="3">
    <source>
        <dbReference type="ARBA" id="ARBA00007653"/>
    </source>
</evidence>
<evidence type="ECO:0000256" key="11">
    <source>
        <dbReference type="HAMAP-Rule" id="MF_00129"/>
    </source>
</evidence>
<dbReference type="Proteomes" id="UP000824088">
    <property type="component" value="Unassembled WGS sequence"/>
</dbReference>
<keyword evidence="11" id="KW-0963">Cytoplasm</keyword>
<dbReference type="InterPro" id="IPR036188">
    <property type="entry name" value="FAD/NAD-bd_sf"/>
</dbReference>
<evidence type="ECO:0000256" key="1">
    <source>
        <dbReference type="ARBA" id="ARBA00001974"/>
    </source>
</evidence>
<dbReference type="HAMAP" id="MF_00129">
    <property type="entry name" value="MnmG_GidA"/>
    <property type="match status" value="1"/>
</dbReference>
<dbReference type="FunFam" id="1.10.150.570:FF:000001">
    <property type="entry name" value="tRNA uridine 5-carboxymethylaminomethyl modification enzyme MnmG"/>
    <property type="match status" value="1"/>
</dbReference>
<dbReference type="InterPro" id="IPR049312">
    <property type="entry name" value="GIDA_C_N"/>
</dbReference>
<comment type="cofactor">
    <cofactor evidence="1 11">
        <name>FAD</name>
        <dbReference type="ChEBI" id="CHEBI:57692"/>
    </cofactor>
</comment>
<feature type="domain" description="tRNA uridine 5-carboxymethylaminomethyl modification enzyme C-terminal subdomain" evidence="12">
    <location>
        <begin position="538"/>
        <end position="609"/>
    </location>
</feature>
<name>A0A9D1L2G0_9FIRM</name>
<reference evidence="13" key="1">
    <citation type="submission" date="2020-10" db="EMBL/GenBank/DDBJ databases">
        <authorList>
            <person name="Gilroy R."/>
        </authorList>
    </citation>
    <scope>NUCLEOTIDE SEQUENCE</scope>
    <source>
        <strain evidence="13">1063</strain>
    </source>
</reference>
<dbReference type="Gene3D" id="3.50.50.60">
    <property type="entry name" value="FAD/NAD(P)-binding domain"/>
    <property type="match status" value="2"/>
</dbReference>
<comment type="similarity">
    <text evidence="3 11">Belongs to the MnmG family.</text>
</comment>
<dbReference type="InterPro" id="IPR020595">
    <property type="entry name" value="MnmG-rel_CS"/>
</dbReference>
<comment type="caution">
    <text evidence="11">Lacks conserved residue(s) required for the propagation of feature annotation.</text>
</comment>
<reference evidence="13" key="2">
    <citation type="journal article" date="2021" name="PeerJ">
        <title>Extensive microbial diversity within the chicken gut microbiome revealed by metagenomics and culture.</title>
        <authorList>
            <person name="Gilroy R."/>
            <person name="Ravi A."/>
            <person name="Getino M."/>
            <person name="Pursley I."/>
            <person name="Horton D.L."/>
            <person name="Alikhan N.F."/>
            <person name="Baker D."/>
            <person name="Gharbi K."/>
            <person name="Hall N."/>
            <person name="Watson M."/>
            <person name="Adriaenssens E.M."/>
            <person name="Foster-Nyarko E."/>
            <person name="Jarju S."/>
            <person name="Secka A."/>
            <person name="Antonio M."/>
            <person name="Oren A."/>
            <person name="Chaudhuri R.R."/>
            <person name="La Ragione R."/>
            <person name="Hildebrand F."/>
            <person name="Pallen M.J."/>
        </authorList>
    </citation>
    <scope>NUCLEOTIDE SEQUENCE</scope>
    <source>
        <strain evidence="13">1063</strain>
    </source>
</reference>
<protein>
    <recommendedName>
        <fullName evidence="4 11">tRNA uridine 5-carboxymethylaminomethyl modification enzyme MnmG</fullName>
    </recommendedName>
    <alternativeName>
        <fullName evidence="10 11">Glucose-inhibited division protein A</fullName>
    </alternativeName>
</protein>
<dbReference type="GO" id="GO:0030488">
    <property type="term" value="P:tRNA methylation"/>
    <property type="evidence" value="ECO:0007669"/>
    <property type="project" value="TreeGrafter"/>
</dbReference>
<dbReference type="Gene3D" id="1.10.10.1800">
    <property type="entry name" value="tRNA uridine 5-carboxymethylaminomethyl modification enzyme MnmG/GidA"/>
    <property type="match status" value="1"/>
</dbReference>
<dbReference type="NCBIfam" id="TIGR00136">
    <property type="entry name" value="mnmG_gidA"/>
    <property type="match status" value="1"/>
</dbReference>
<organism evidence="13 14">
    <name type="scientific">Candidatus Limadaptatus stercorigallinarum</name>
    <dbReference type="NCBI Taxonomy" id="2840845"/>
    <lineage>
        <taxon>Bacteria</taxon>
        <taxon>Bacillati</taxon>
        <taxon>Bacillota</taxon>
        <taxon>Clostridia</taxon>
        <taxon>Eubacteriales</taxon>
        <taxon>Candidatus Limadaptatus</taxon>
    </lineage>
</organism>
<evidence type="ECO:0000313" key="13">
    <source>
        <dbReference type="EMBL" id="HIU20887.1"/>
    </source>
</evidence>
<dbReference type="AlphaFoldDB" id="A0A9D1L2G0"/>
<keyword evidence="6 11" id="KW-0819">tRNA processing</keyword>
<evidence type="ECO:0000256" key="8">
    <source>
        <dbReference type="ARBA" id="ARBA00023027"/>
    </source>
</evidence>
<dbReference type="Pfam" id="PF01134">
    <property type="entry name" value="GIDA"/>
    <property type="match status" value="1"/>
</dbReference>
<dbReference type="Gene3D" id="1.10.150.570">
    <property type="entry name" value="GidA associated domain, C-terminal subdomain"/>
    <property type="match status" value="1"/>
</dbReference>
<evidence type="ECO:0000256" key="6">
    <source>
        <dbReference type="ARBA" id="ARBA00022694"/>
    </source>
</evidence>
<dbReference type="PROSITE" id="PS01280">
    <property type="entry name" value="GIDA_1"/>
    <property type="match status" value="1"/>
</dbReference>